<dbReference type="AlphaFoldDB" id="A0A6L6XJX2"/>
<dbReference type="EMBL" id="WGGT01000025">
    <property type="protein sequence ID" value="MVQ47188.1"/>
    <property type="molecule type" value="Genomic_DNA"/>
</dbReference>
<dbReference type="Proteomes" id="UP000479531">
    <property type="component" value="Unassembled WGS sequence"/>
</dbReference>
<dbReference type="Pfam" id="PF21983">
    <property type="entry name" value="NikA-like"/>
    <property type="match status" value="1"/>
</dbReference>
<sequence length="110" mass="12829">MEKRQHSISKLLRMTPEEAKLLEEKAKQAGMTESQYLRLMISQKPNDYPEVRQLLRDLINEVNRIGVNINQITHNHNAELYSKDDKERLIAYMRKLNVAVAKVLDIVGNQ</sequence>
<proteinExistence type="predicted"/>
<dbReference type="InterPro" id="IPR053842">
    <property type="entry name" value="NikA-like"/>
</dbReference>
<organism evidence="1 2">
    <name type="scientific">Roseburia intestinalis</name>
    <dbReference type="NCBI Taxonomy" id="166486"/>
    <lineage>
        <taxon>Bacteria</taxon>
        <taxon>Bacillati</taxon>
        <taxon>Bacillota</taxon>
        <taxon>Clostridia</taxon>
        <taxon>Lachnospirales</taxon>
        <taxon>Lachnospiraceae</taxon>
        <taxon>Roseburia</taxon>
    </lineage>
</organism>
<gene>
    <name evidence="1" type="primary">mobC</name>
    <name evidence="1" type="ORF">GCK47_16220</name>
</gene>
<accession>A0A6L6XJX2</accession>
<comment type="caution">
    <text evidence="1">The sequence shown here is derived from an EMBL/GenBank/DDBJ whole genome shotgun (WGS) entry which is preliminary data.</text>
</comment>
<name>A0A6L6XJX2_9FIRM</name>
<evidence type="ECO:0000313" key="1">
    <source>
        <dbReference type="EMBL" id="MVQ47188.1"/>
    </source>
</evidence>
<reference evidence="1 2" key="1">
    <citation type="submission" date="2019-10" db="EMBL/GenBank/DDBJ databases">
        <title>Roseburia spp. ameliorate alcoholic fatty liver via restoration of gut barrier function.</title>
        <authorList>
            <person name="Seo B."/>
            <person name="Ko G."/>
        </authorList>
    </citation>
    <scope>NUCLEOTIDE SEQUENCE [LARGE SCALE GENOMIC DNA]</scope>
    <source>
        <strain evidence="1 2">SNUG30017</strain>
    </source>
</reference>
<evidence type="ECO:0000313" key="2">
    <source>
        <dbReference type="Proteomes" id="UP000479531"/>
    </source>
</evidence>
<protein>
    <submittedName>
        <fullName evidence="1">Plasmid mobilization relaxosome protein MobC</fullName>
    </submittedName>
</protein>
<dbReference type="RefSeq" id="WP_157351010.1">
    <property type="nucleotide sequence ID" value="NZ_WGGT01000025.1"/>
</dbReference>